<name>A0ACB9SC77_9MYRT</name>
<accession>A0ACB9SC77</accession>
<keyword evidence="2" id="KW-1185">Reference proteome</keyword>
<gene>
    <name evidence="1" type="ORF">MLD38_000494</name>
</gene>
<protein>
    <submittedName>
        <fullName evidence="1">Uncharacterized protein</fullName>
    </submittedName>
</protein>
<sequence length="357" mass="33744">MELGTLADEPGDDAGEDNPAELDGLKDVPGDSADDPGDNEPGPLVDEPGEDAGADDPAVLDGLMAEPGDDDDGDGGLAAVPGDVGLGAPAGAPVGDTGTDDPDGGDDVGDVEPCDGVLEEVGGLAPFPEGVELGPPAGVPVDGAGTEDDPGEPDGLTPGLEDGGDDVGDVEPDRGVLEGVGGLAPWPVGVELGPPAGVLVDGAGTDDPGDPDGLPPGLSEGGDDVGDVEPGDGVLEDVGGLAPLPDGVELGPPAGVPLNGAGAEDPGEPGGLPPCLEDGGDDEGDVEPDGGALEDVGGLAPLPDGVELGPPAGVPGDGASGEPGGLTPGLDDCGGDGLEAGGASLIANTTISSFCPF</sequence>
<dbReference type="EMBL" id="CM042880">
    <property type="protein sequence ID" value="KAI4388136.1"/>
    <property type="molecule type" value="Genomic_DNA"/>
</dbReference>
<evidence type="ECO:0000313" key="2">
    <source>
        <dbReference type="Proteomes" id="UP001057402"/>
    </source>
</evidence>
<organism evidence="1 2">
    <name type="scientific">Melastoma candidum</name>
    <dbReference type="NCBI Taxonomy" id="119954"/>
    <lineage>
        <taxon>Eukaryota</taxon>
        <taxon>Viridiplantae</taxon>
        <taxon>Streptophyta</taxon>
        <taxon>Embryophyta</taxon>
        <taxon>Tracheophyta</taxon>
        <taxon>Spermatophyta</taxon>
        <taxon>Magnoliopsida</taxon>
        <taxon>eudicotyledons</taxon>
        <taxon>Gunneridae</taxon>
        <taxon>Pentapetalae</taxon>
        <taxon>rosids</taxon>
        <taxon>malvids</taxon>
        <taxon>Myrtales</taxon>
        <taxon>Melastomataceae</taxon>
        <taxon>Melastomatoideae</taxon>
        <taxon>Melastomateae</taxon>
        <taxon>Melastoma</taxon>
    </lineage>
</organism>
<evidence type="ECO:0000313" key="1">
    <source>
        <dbReference type="EMBL" id="KAI4388136.1"/>
    </source>
</evidence>
<comment type="caution">
    <text evidence="1">The sequence shown here is derived from an EMBL/GenBank/DDBJ whole genome shotgun (WGS) entry which is preliminary data.</text>
</comment>
<proteinExistence type="predicted"/>
<dbReference type="Proteomes" id="UP001057402">
    <property type="component" value="Chromosome 1"/>
</dbReference>
<reference evidence="2" key="1">
    <citation type="journal article" date="2023" name="Front. Plant Sci.">
        <title>Chromosomal-level genome assembly of Melastoma candidum provides insights into trichome evolution.</title>
        <authorList>
            <person name="Zhong Y."/>
            <person name="Wu W."/>
            <person name="Sun C."/>
            <person name="Zou P."/>
            <person name="Liu Y."/>
            <person name="Dai S."/>
            <person name="Zhou R."/>
        </authorList>
    </citation>
    <scope>NUCLEOTIDE SEQUENCE [LARGE SCALE GENOMIC DNA]</scope>
</reference>